<evidence type="ECO:0000259" key="7">
    <source>
        <dbReference type="PROSITE" id="PS50075"/>
    </source>
</evidence>
<keyword evidence="4" id="KW-0436">Ligase</keyword>
<keyword evidence="2" id="KW-0596">Phosphopantetheine</keyword>
<dbReference type="Gene3D" id="3.30.300.30">
    <property type="match status" value="1"/>
</dbReference>
<gene>
    <name evidence="8" type="ORF">CR159_08000</name>
</gene>
<sequence length="719" mass="78357">MSVTSDSQTLFLPQILERRAEDCRDGWSFTFLDSKGTEQCRWSAQDLVLRARAVAARLNATTRPGEPVLLVFQAGPEFLAAFMGCLWSGRLATPINPPRRNRLIERLVAVAVDSEVRVALTTTDMLPSIDEWRHSSVALSGLQWIASDSLVDQPGLKPATLQPSDIAFLQYTSGSTAQPKGVQVSHGNLVEDLARMQQAWLVQGDSTLVSWLPAFHDLGLIFGLLQPLYSGCASVQMAPNAFLQKPGLWLQALSRYRGTHSAAPSFAYDLCVRRISQEEAATLDLSHMVMTMNAAEPINPVVLSQFVERFESVGFKAHMFAPAYGLAESTLAVTANPAGIDPVLRRFCPEALADGRIELVEDMQATQGRWMSGSGRALPDVEIAIVDPETAQRCPPGRVGEIWVSGPTIASGYWRRPEATTGTFGVRIQGDDDAGGFLRTGDLGAVVDLELFVTGRIKDLIILGGANFYPHDIERVAQDAHDALRRDNGAAFSVSSDDEDAGREQVVLVQELERSHRNDPTGPIFQCIVEAVWQKLELPLAHVVLVAPGTVLRTSSGKIQRLANRRAYLDGTIPVIARWERRHVPASTRMASEQTPAQSPAPTSSTFQAGELRRWLAKWLSDRLGLPVSMLEAQHGFAELGLDSIGSTELAFALAEKLGCCVPETIAYDHPTIERLVAYLAAQDDPIRPADRVSPTEDGTSNSGSDLDELLTALERGVL</sequence>
<dbReference type="GO" id="GO:0071766">
    <property type="term" value="P:Actinobacterium-type cell wall biogenesis"/>
    <property type="evidence" value="ECO:0007669"/>
    <property type="project" value="UniProtKB-ARBA"/>
</dbReference>
<dbReference type="InterPro" id="IPR009081">
    <property type="entry name" value="PP-bd_ACP"/>
</dbReference>
<dbReference type="RefSeq" id="WP_102073492.1">
    <property type="nucleotide sequence ID" value="NZ_PDNW01000005.1"/>
</dbReference>
<reference evidence="8 9" key="1">
    <citation type="submission" date="2017-10" db="EMBL/GenBank/DDBJ databases">
        <title>Two draft genome sequences of Pusillimonas sp. strains isolated from a nitrate- and radionuclide-contaminated groundwater in Russia.</title>
        <authorList>
            <person name="Grouzdev D.S."/>
            <person name="Tourova T.P."/>
            <person name="Goeva M.A."/>
            <person name="Babich T.L."/>
            <person name="Sokolova D.S."/>
            <person name="Abdullin R."/>
            <person name="Poltaraus A.B."/>
            <person name="Toshchakov S.V."/>
            <person name="Nazina T.N."/>
        </authorList>
    </citation>
    <scope>NUCLEOTIDE SEQUENCE [LARGE SCALE GENOMIC DNA]</scope>
    <source>
        <strain evidence="8 9">JR1/69-3-13</strain>
    </source>
</reference>
<dbReference type="InterPro" id="IPR036736">
    <property type="entry name" value="ACP-like_sf"/>
</dbReference>
<dbReference type="GO" id="GO:0005886">
    <property type="term" value="C:plasma membrane"/>
    <property type="evidence" value="ECO:0007669"/>
    <property type="project" value="TreeGrafter"/>
</dbReference>
<dbReference type="CDD" id="cd05931">
    <property type="entry name" value="FAAL"/>
    <property type="match status" value="1"/>
</dbReference>
<dbReference type="PANTHER" id="PTHR22754">
    <property type="entry name" value="DISCO-INTERACTING PROTEIN 2 DIP2 -RELATED"/>
    <property type="match status" value="1"/>
</dbReference>
<dbReference type="Pfam" id="PF00550">
    <property type="entry name" value="PP-binding"/>
    <property type="match status" value="1"/>
</dbReference>
<dbReference type="InterPro" id="IPR025110">
    <property type="entry name" value="AMP-bd_C"/>
</dbReference>
<accession>A0A2N4U5V8</accession>
<dbReference type="Gene3D" id="1.10.1200.10">
    <property type="entry name" value="ACP-like"/>
    <property type="match status" value="1"/>
</dbReference>
<dbReference type="InterPro" id="IPR020806">
    <property type="entry name" value="PKS_PP-bd"/>
</dbReference>
<evidence type="ECO:0000313" key="8">
    <source>
        <dbReference type="EMBL" id="PLC50389.1"/>
    </source>
</evidence>
<dbReference type="PANTHER" id="PTHR22754:SF32">
    <property type="entry name" value="DISCO-INTERACTING PROTEIN 2"/>
    <property type="match status" value="1"/>
</dbReference>
<dbReference type="SMART" id="SM00823">
    <property type="entry name" value="PKS_PP"/>
    <property type="match status" value="1"/>
</dbReference>
<dbReference type="Pfam" id="PF23024">
    <property type="entry name" value="AMP-dom_DIP2-like"/>
    <property type="match status" value="1"/>
</dbReference>
<evidence type="ECO:0000256" key="4">
    <source>
        <dbReference type="ARBA" id="ARBA00022598"/>
    </source>
</evidence>
<organism evidence="8 9">
    <name type="scientific">Pollutimonas subterranea</name>
    <dbReference type="NCBI Taxonomy" id="2045210"/>
    <lineage>
        <taxon>Bacteria</taxon>
        <taxon>Pseudomonadati</taxon>
        <taxon>Pseudomonadota</taxon>
        <taxon>Betaproteobacteria</taxon>
        <taxon>Burkholderiales</taxon>
        <taxon>Alcaligenaceae</taxon>
        <taxon>Pollutimonas</taxon>
    </lineage>
</organism>
<dbReference type="PROSITE" id="PS50075">
    <property type="entry name" value="CARRIER"/>
    <property type="match status" value="1"/>
</dbReference>
<dbReference type="Pfam" id="PF00501">
    <property type="entry name" value="AMP-binding"/>
    <property type="match status" value="1"/>
</dbReference>
<protein>
    <submittedName>
        <fullName evidence="8">AMP-dependent synthetase</fullName>
    </submittedName>
</protein>
<dbReference type="InterPro" id="IPR045851">
    <property type="entry name" value="AMP-bd_C_sf"/>
</dbReference>
<dbReference type="FunFam" id="3.40.50.12780:FF:000013">
    <property type="entry name" value="Long-chain-fatty-acid--AMP ligase FadD32"/>
    <property type="match status" value="1"/>
</dbReference>
<dbReference type="GO" id="GO:0070566">
    <property type="term" value="F:adenylyltransferase activity"/>
    <property type="evidence" value="ECO:0007669"/>
    <property type="project" value="TreeGrafter"/>
</dbReference>
<dbReference type="SUPFAM" id="SSF56801">
    <property type="entry name" value="Acetyl-CoA synthetase-like"/>
    <property type="match status" value="1"/>
</dbReference>
<keyword evidence="6" id="KW-0443">Lipid metabolism</keyword>
<dbReference type="SUPFAM" id="SSF47336">
    <property type="entry name" value="ACP-like"/>
    <property type="match status" value="1"/>
</dbReference>
<dbReference type="InterPro" id="IPR040097">
    <property type="entry name" value="FAAL/FAAC"/>
</dbReference>
<name>A0A2N4U5V8_9BURK</name>
<comment type="similarity">
    <text evidence="1">Belongs to the ATP-dependent AMP-binding enzyme family.</text>
</comment>
<keyword evidence="9" id="KW-1185">Reference proteome</keyword>
<evidence type="ECO:0000256" key="6">
    <source>
        <dbReference type="ARBA" id="ARBA00023098"/>
    </source>
</evidence>
<evidence type="ECO:0000256" key="2">
    <source>
        <dbReference type="ARBA" id="ARBA00022450"/>
    </source>
</evidence>
<dbReference type="SMART" id="SM01294">
    <property type="entry name" value="PKS_PP_betabranch"/>
    <property type="match status" value="1"/>
</dbReference>
<dbReference type="Proteomes" id="UP000234190">
    <property type="component" value="Unassembled WGS sequence"/>
</dbReference>
<dbReference type="InterPro" id="IPR006162">
    <property type="entry name" value="Ppantetheine_attach_site"/>
</dbReference>
<keyword evidence="3" id="KW-0597">Phosphoprotein</keyword>
<evidence type="ECO:0000256" key="1">
    <source>
        <dbReference type="ARBA" id="ARBA00006432"/>
    </source>
</evidence>
<dbReference type="EMBL" id="PDNW01000005">
    <property type="protein sequence ID" value="PLC50389.1"/>
    <property type="molecule type" value="Genomic_DNA"/>
</dbReference>
<dbReference type="PROSITE" id="PS00012">
    <property type="entry name" value="PHOSPHOPANTETHEINE"/>
    <property type="match status" value="1"/>
</dbReference>
<evidence type="ECO:0000313" key="9">
    <source>
        <dbReference type="Proteomes" id="UP000234190"/>
    </source>
</evidence>
<dbReference type="InterPro" id="IPR000873">
    <property type="entry name" value="AMP-dep_synth/lig_dom"/>
</dbReference>
<proteinExistence type="inferred from homology"/>
<dbReference type="OrthoDB" id="8826085at2"/>
<dbReference type="GO" id="GO:0031177">
    <property type="term" value="F:phosphopantetheine binding"/>
    <property type="evidence" value="ECO:0007669"/>
    <property type="project" value="InterPro"/>
</dbReference>
<dbReference type="GO" id="GO:0016874">
    <property type="term" value="F:ligase activity"/>
    <property type="evidence" value="ECO:0007669"/>
    <property type="project" value="UniProtKB-KW"/>
</dbReference>
<dbReference type="GO" id="GO:0006633">
    <property type="term" value="P:fatty acid biosynthetic process"/>
    <property type="evidence" value="ECO:0007669"/>
    <property type="project" value="TreeGrafter"/>
</dbReference>
<dbReference type="Gene3D" id="3.40.50.12780">
    <property type="entry name" value="N-terminal domain of ligase-like"/>
    <property type="match status" value="1"/>
</dbReference>
<dbReference type="InterPro" id="IPR042099">
    <property type="entry name" value="ANL_N_sf"/>
</dbReference>
<dbReference type="AlphaFoldDB" id="A0A2N4U5V8"/>
<feature type="domain" description="Carrier" evidence="7">
    <location>
        <begin position="607"/>
        <end position="684"/>
    </location>
</feature>
<comment type="caution">
    <text evidence="8">The sequence shown here is derived from an EMBL/GenBank/DDBJ whole genome shotgun (WGS) entry which is preliminary data.</text>
</comment>
<evidence type="ECO:0000256" key="5">
    <source>
        <dbReference type="ARBA" id="ARBA00022832"/>
    </source>
</evidence>
<evidence type="ECO:0000256" key="3">
    <source>
        <dbReference type="ARBA" id="ARBA00022553"/>
    </source>
</evidence>
<keyword evidence="5" id="KW-0276">Fatty acid metabolism</keyword>